<evidence type="ECO:0000313" key="3">
    <source>
        <dbReference type="Proteomes" id="UP000286947"/>
    </source>
</evidence>
<dbReference type="PROSITE" id="PS51257">
    <property type="entry name" value="PROKAR_LIPOPROTEIN"/>
    <property type="match status" value="1"/>
</dbReference>
<comment type="caution">
    <text evidence="2">The sequence shown here is derived from an EMBL/GenBank/DDBJ whole genome shotgun (WGS) entry which is preliminary data.</text>
</comment>
<dbReference type="EC" id="3.1.2.-" evidence="2"/>
<dbReference type="RefSeq" id="WP_126979841.1">
    <property type="nucleotide sequence ID" value="NZ_PQSP01000003.1"/>
</dbReference>
<gene>
    <name evidence="2" type="primary">tesA_3</name>
    <name evidence="2" type="ORF">CUZ56_01632</name>
</gene>
<keyword evidence="3" id="KW-1185">Reference proteome</keyword>
<keyword evidence="2" id="KW-0378">Hydrolase</keyword>
<protein>
    <submittedName>
        <fullName evidence="2">Acyl-CoA thioesterase 1</fullName>
        <ecNumber evidence="2">3.1.2.-</ecNumber>
    </submittedName>
</protein>
<dbReference type="AlphaFoldDB" id="A0A433SDN3"/>
<feature type="domain" description="SGNH hydrolase-type esterase" evidence="1">
    <location>
        <begin position="40"/>
        <end position="197"/>
    </location>
</feature>
<dbReference type="InterPro" id="IPR036514">
    <property type="entry name" value="SGNH_hydro_sf"/>
</dbReference>
<dbReference type="InterPro" id="IPR013830">
    <property type="entry name" value="SGNH_hydro"/>
</dbReference>
<organism evidence="2 3">
    <name type="scientific">Saezia sanguinis</name>
    <dbReference type="NCBI Taxonomy" id="1965230"/>
    <lineage>
        <taxon>Bacteria</taxon>
        <taxon>Pseudomonadati</taxon>
        <taxon>Pseudomonadota</taxon>
        <taxon>Betaproteobacteria</taxon>
        <taxon>Burkholderiales</taxon>
        <taxon>Saeziaceae</taxon>
        <taxon>Saezia</taxon>
    </lineage>
</organism>
<dbReference type="InterPro" id="IPR051532">
    <property type="entry name" value="Ester_Hydrolysis_Enzymes"/>
</dbReference>
<dbReference type="Pfam" id="PF13472">
    <property type="entry name" value="Lipase_GDSL_2"/>
    <property type="match status" value="1"/>
</dbReference>
<dbReference type="OrthoDB" id="9786188at2"/>
<proteinExistence type="predicted"/>
<dbReference type="Proteomes" id="UP000286947">
    <property type="component" value="Unassembled WGS sequence"/>
</dbReference>
<dbReference type="EMBL" id="PQSP01000003">
    <property type="protein sequence ID" value="RUS66838.1"/>
    <property type="molecule type" value="Genomic_DNA"/>
</dbReference>
<sequence>MQRRHFLQFSLGSLILGTLAACGNDEPQLIAIPAGATVLALGDSITYGYGANPQTSYPAVLAQITGWNVINAGVSGDTTEGALKRLPGLLQQYAPKLVLTSIGGNDFLRRVPEATTRSNLIAICRQIKDSGAQNMLIAVPKPSLVGASVGSLSDHPMYAEVAKEMNIPLQKGGWADVLSDASLRSDQIHANARGYARFAELLAASLRETGLLKR</sequence>
<reference evidence="2 3" key="1">
    <citation type="submission" date="2018-01" db="EMBL/GenBank/DDBJ databases">
        <title>Saezia sanguinis gen. nov., sp. nov., in the order Burkholderiales isolated from human blood.</title>
        <authorList>
            <person name="Medina-Pascual M.J."/>
            <person name="Valdezate S."/>
            <person name="Monzon S."/>
            <person name="Cuesta I."/>
            <person name="Carrasco G."/>
            <person name="Villalon P."/>
            <person name="Saez-Nieto J.A."/>
        </authorList>
    </citation>
    <scope>NUCLEOTIDE SEQUENCE [LARGE SCALE GENOMIC DNA]</scope>
    <source>
        <strain evidence="2 3">CNM695-12</strain>
    </source>
</reference>
<dbReference type="PANTHER" id="PTHR30383:SF24">
    <property type="entry name" value="THIOESTERASE 1_PROTEASE 1_LYSOPHOSPHOLIPASE L1"/>
    <property type="match status" value="1"/>
</dbReference>
<dbReference type="Gene3D" id="3.40.50.1110">
    <property type="entry name" value="SGNH hydrolase"/>
    <property type="match status" value="1"/>
</dbReference>
<dbReference type="GO" id="GO:0004622">
    <property type="term" value="F:phosphatidylcholine lysophospholipase activity"/>
    <property type="evidence" value="ECO:0007669"/>
    <property type="project" value="TreeGrafter"/>
</dbReference>
<dbReference type="SUPFAM" id="SSF52266">
    <property type="entry name" value="SGNH hydrolase"/>
    <property type="match status" value="1"/>
</dbReference>
<accession>A0A433SDN3</accession>
<evidence type="ECO:0000313" key="2">
    <source>
        <dbReference type="EMBL" id="RUS66838.1"/>
    </source>
</evidence>
<name>A0A433SDN3_9BURK</name>
<dbReference type="PANTHER" id="PTHR30383">
    <property type="entry name" value="THIOESTERASE 1/PROTEASE 1/LYSOPHOSPHOLIPASE L1"/>
    <property type="match status" value="1"/>
</dbReference>
<evidence type="ECO:0000259" key="1">
    <source>
        <dbReference type="Pfam" id="PF13472"/>
    </source>
</evidence>